<dbReference type="InterPro" id="IPR023393">
    <property type="entry name" value="START-like_dom_sf"/>
</dbReference>
<dbReference type="AlphaFoldDB" id="A0A317D8F7"/>
<dbReference type="CDD" id="cd07814">
    <property type="entry name" value="SRPBCC_CalC_Aha1-like"/>
    <property type="match status" value="1"/>
</dbReference>
<proteinExistence type="inferred from homology"/>
<dbReference type="Gene3D" id="3.30.530.20">
    <property type="match status" value="1"/>
</dbReference>
<accession>A0A317D8F7</accession>
<dbReference type="RefSeq" id="WP_109804469.1">
    <property type="nucleotide sequence ID" value="NZ_QGKS01000344.1"/>
</dbReference>
<gene>
    <name evidence="3" type="ORF">DKT69_27970</name>
</gene>
<evidence type="ECO:0000256" key="1">
    <source>
        <dbReference type="ARBA" id="ARBA00006817"/>
    </source>
</evidence>
<name>A0A317D8F7_9ACTN</name>
<dbReference type="EMBL" id="QGKS01000344">
    <property type="protein sequence ID" value="PWR10874.1"/>
    <property type="molecule type" value="Genomic_DNA"/>
</dbReference>
<comment type="caution">
    <text evidence="3">The sequence shown here is derived from an EMBL/GenBank/DDBJ whole genome shotgun (WGS) entry which is preliminary data.</text>
</comment>
<sequence>MTDTTETQDLVITRVFDAPPELVYRAFTDPDQLAAWFGPAGWSVPRATVSVEARVGGHQRFTMVNDADPSMTSAVDATFTELVENELLVGTQRVDFGAGEITMALRLEFHDEEGRTRLVLRQGPFSPGTESGAREGWGSSFGKLDALLAR</sequence>
<dbReference type="Pfam" id="PF08327">
    <property type="entry name" value="AHSA1"/>
    <property type="match status" value="1"/>
</dbReference>
<comment type="similarity">
    <text evidence="1">Belongs to the AHA1 family.</text>
</comment>
<evidence type="ECO:0000313" key="4">
    <source>
        <dbReference type="Proteomes" id="UP000246050"/>
    </source>
</evidence>
<organism evidence="3 4">
    <name type="scientific">Micromonospora sicca</name>
    <dbReference type="NCBI Taxonomy" id="2202420"/>
    <lineage>
        <taxon>Bacteria</taxon>
        <taxon>Bacillati</taxon>
        <taxon>Actinomycetota</taxon>
        <taxon>Actinomycetes</taxon>
        <taxon>Micromonosporales</taxon>
        <taxon>Micromonosporaceae</taxon>
        <taxon>Micromonospora</taxon>
    </lineage>
</organism>
<evidence type="ECO:0000259" key="2">
    <source>
        <dbReference type="Pfam" id="PF08327"/>
    </source>
</evidence>
<evidence type="ECO:0000313" key="3">
    <source>
        <dbReference type="EMBL" id="PWR10874.1"/>
    </source>
</evidence>
<dbReference type="InterPro" id="IPR013538">
    <property type="entry name" value="ASHA1/2-like_C"/>
</dbReference>
<protein>
    <recommendedName>
        <fullName evidence="2">Activator of Hsp90 ATPase homologue 1/2-like C-terminal domain-containing protein</fullName>
    </recommendedName>
</protein>
<reference evidence="3 4" key="1">
    <citation type="submission" date="2018-05" db="EMBL/GenBank/DDBJ databases">
        <title>Micromonosporas from Atacama Desert.</title>
        <authorList>
            <person name="Carro L."/>
            <person name="Golinska P."/>
            <person name="Klenk H.-P."/>
            <person name="Goodfellow M."/>
        </authorList>
    </citation>
    <scope>NUCLEOTIDE SEQUENCE [LARGE SCALE GENOMIC DNA]</scope>
    <source>
        <strain evidence="3 4">4G51</strain>
    </source>
</reference>
<dbReference type="OrthoDB" id="3365660at2"/>
<feature type="domain" description="Activator of Hsp90 ATPase homologue 1/2-like C-terminal" evidence="2">
    <location>
        <begin position="17"/>
        <end position="148"/>
    </location>
</feature>
<dbReference type="SUPFAM" id="SSF55961">
    <property type="entry name" value="Bet v1-like"/>
    <property type="match status" value="1"/>
</dbReference>
<dbReference type="Proteomes" id="UP000246050">
    <property type="component" value="Unassembled WGS sequence"/>
</dbReference>